<organism evidence="3 4">
    <name type="scientific">Taxus chinensis</name>
    <name type="common">Chinese yew</name>
    <name type="synonym">Taxus wallichiana var. chinensis</name>
    <dbReference type="NCBI Taxonomy" id="29808"/>
    <lineage>
        <taxon>Eukaryota</taxon>
        <taxon>Viridiplantae</taxon>
        <taxon>Streptophyta</taxon>
        <taxon>Embryophyta</taxon>
        <taxon>Tracheophyta</taxon>
        <taxon>Spermatophyta</taxon>
        <taxon>Pinopsida</taxon>
        <taxon>Pinidae</taxon>
        <taxon>Conifers II</taxon>
        <taxon>Cupressales</taxon>
        <taxon>Taxaceae</taxon>
        <taxon>Taxus</taxon>
    </lineage>
</organism>
<evidence type="ECO:0000259" key="2">
    <source>
        <dbReference type="Pfam" id="PF13839"/>
    </source>
</evidence>
<dbReference type="InterPro" id="IPR026057">
    <property type="entry name" value="TBL_C"/>
</dbReference>
<keyword evidence="4" id="KW-1185">Reference proteome</keyword>
<comment type="similarity">
    <text evidence="1">Belongs to the PC-esterase family. TBL subfamily.</text>
</comment>
<dbReference type="AlphaFoldDB" id="A0AA38G3J2"/>
<evidence type="ECO:0000256" key="1">
    <source>
        <dbReference type="ARBA" id="ARBA00007727"/>
    </source>
</evidence>
<reference evidence="3 4" key="1">
    <citation type="journal article" date="2021" name="Nat. Plants">
        <title>The Taxus genome provides insights into paclitaxel biosynthesis.</title>
        <authorList>
            <person name="Xiong X."/>
            <person name="Gou J."/>
            <person name="Liao Q."/>
            <person name="Li Y."/>
            <person name="Zhou Q."/>
            <person name="Bi G."/>
            <person name="Li C."/>
            <person name="Du R."/>
            <person name="Wang X."/>
            <person name="Sun T."/>
            <person name="Guo L."/>
            <person name="Liang H."/>
            <person name="Lu P."/>
            <person name="Wu Y."/>
            <person name="Zhang Z."/>
            <person name="Ro D.K."/>
            <person name="Shang Y."/>
            <person name="Huang S."/>
            <person name="Yan J."/>
        </authorList>
    </citation>
    <scope>NUCLEOTIDE SEQUENCE [LARGE SCALE GENOMIC DNA]</scope>
    <source>
        <strain evidence="3">Ta-2019</strain>
    </source>
</reference>
<evidence type="ECO:0000313" key="3">
    <source>
        <dbReference type="EMBL" id="KAH9314168.1"/>
    </source>
</evidence>
<sequence length="211" mass="24109">MAKGWSTKSEGGALEQLGYKEGYRVDVDVPDGSWAEAPSYHDILILNTGHWWWAPVKFDPVKSPMLFFEKDQPILPTKSPEEGLDMALQNMVDFVERSMPKNALKLFRTQSPRHFEGGDWNEGGTCRRVKPLLPEEVEHMFAVERHGPNIEVRLANGHLQKVLKASNFRLLDITYMSEFRADAHPSTSGGKKHEDCMHWCLPGITDYWNDL</sequence>
<dbReference type="EMBL" id="JAHRHJ020000005">
    <property type="protein sequence ID" value="KAH9314168.1"/>
    <property type="molecule type" value="Genomic_DNA"/>
</dbReference>
<dbReference type="PANTHER" id="PTHR32285:SF12">
    <property type="entry name" value="PROTEIN TRICHOME BIREFRINGENCE-LIKE 13"/>
    <property type="match status" value="1"/>
</dbReference>
<dbReference type="InterPro" id="IPR029962">
    <property type="entry name" value="TBL"/>
</dbReference>
<dbReference type="GO" id="GO:0005794">
    <property type="term" value="C:Golgi apparatus"/>
    <property type="evidence" value="ECO:0007669"/>
    <property type="project" value="TreeGrafter"/>
</dbReference>
<dbReference type="OMA" id="TWNDLFI"/>
<dbReference type="GO" id="GO:0016413">
    <property type="term" value="F:O-acetyltransferase activity"/>
    <property type="evidence" value="ECO:0007669"/>
    <property type="project" value="InterPro"/>
</dbReference>
<dbReference type="Proteomes" id="UP000824469">
    <property type="component" value="Unassembled WGS sequence"/>
</dbReference>
<dbReference type="PANTHER" id="PTHR32285">
    <property type="entry name" value="PROTEIN TRICHOME BIREFRINGENCE-LIKE 9-RELATED"/>
    <property type="match status" value="1"/>
</dbReference>
<comment type="caution">
    <text evidence="3">The sequence shown here is derived from an EMBL/GenBank/DDBJ whole genome shotgun (WGS) entry which is preliminary data.</text>
</comment>
<evidence type="ECO:0000313" key="4">
    <source>
        <dbReference type="Proteomes" id="UP000824469"/>
    </source>
</evidence>
<dbReference type="Pfam" id="PF13839">
    <property type="entry name" value="PC-Esterase"/>
    <property type="match status" value="1"/>
</dbReference>
<protein>
    <recommendedName>
        <fullName evidence="2">Trichome birefringence-like C-terminal domain-containing protein</fullName>
    </recommendedName>
</protein>
<proteinExistence type="inferred from homology"/>
<gene>
    <name evidence="3" type="ORF">KI387_022795</name>
</gene>
<accession>A0AA38G3J2</accession>
<feature type="domain" description="Trichome birefringence-like C-terminal" evidence="2">
    <location>
        <begin position="20"/>
        <end position="211"/>
    </location>
</feature>
<name>A0AA38G3J2_TAXCH</name>